<sequence length="372" mass="40796">MSWSGGASSWYSRRGGPVASSEDEQSWVEDDDELPLEQDDLRVPSAPSSTVFHSSHGFGVMSKATYESIKEIFTPAHEVKKKTGELLLKARGRGEYKLFAGVDLDADILEHAGYLPADASPGERTRYAKQLEEQSCATRCGDECKGDCLVRAFVHVPTHGTDYYFGSGEEVARSVLTEGSDCEVYIWDEIEHTSMDKLYRMLDSVLEMCPGLAMRTTELKTVPGQVLHHCDVAAWIQFCLEHPDAKPQLRFHRLQGIDSSGNAERKYGAPCTSLWQEEMEALNFPNGLPDGVDLVGCMHAFDVSDLQSDGSRKSGNFYGAPAGLSNRGDPDVWPPIAFLPRRTSSGALRMEKSASASSPSCPWSSTAVTIRG</sequence>
<comment type="caution">
    <text evidence="2">The sequence shown here is derived from an EMBL/GenBank/DDBJ whole genome shotgun (WGS) entry which is preliminary data.</text>
</comment>
<gene>
    <name evidence="2" type="ORF">Ctob_012682</name>
</gene>
<organism evidence="2 3">
    <name type="scientific">Chrysochromulina tobinii</name>
    <dbReference type="NCBI Taxonomy" id="1460289"/>
    <lineage>
        <taxon>Eukaryota</taxon>
        <taxon>Haptista</taxon>
        <taxon>Haptophyta</taxon>
        <taxon>Prymnesiophyceae</taxon>
        <taxon>Prymnesiales</taxon>
        <taxon>Chrysochromulinaceae</taxon>
        <taxon>Chrysochromulina</taxon>
    </lineage>
</organism>
<dbReference type="AlphaFoldDB" id="A0A0M0JYM9"/>
<keyword evidence="3" id="KW-1185">Reference proteome</keyword>
<evidence type="ECO:0000313" key="3">
    <source>
        <dbReference type="Proteomes" id="UP000037460"/>
    </source>
</evidence>
<proteinExistence type="predicted"/>
<feature type="compositionally biased region" description="Acidic residues" evidence="1">
    <location>
        <begin position="21"/>
        <end position="38"/>
    </location>
</feature>
<feature type="region of interest" description="Disordered" evidence="1">
    <location>
        <begin position="349"/>
        <end position="372"/>
    </location>
</feature>
<feature type="compositionally biased region" description="Polar residues" evidence="1">
    <location>
        <begin position="1"/>
        <end position="11"/>
    </location>
</feature>
<reference evidence="3" key="1">
    <citation type="journal article" date="2015" name="PLoS Genet.">
        <title>Genome Sequence and Transcriptome Analyses of Chrysochromulina tobin: Metabolic Tools for Enhanced Algal Fitness in the Prominent Order Prymnesiales (Haptophyceae).</title>
        <authorList>
            <person name="Hovde B.T."/>
            <person name="Deodato C.R."/>
            <person name="Hunsperger H.M."/>
            <person name="Ryken S.A."/>
            <person name="Yost W."/>
            <person name="Jha R.K."/>
            <person name="Patterson J."/>
            <person name="Monnat R.J. Jr."/>
            <person name="Barlow S.B."/>
            <person name="Starkenburg S.R."/>
            <person name="Cattolico R.A."/>
        </authorList>
    </citation>
    <scope>NUCLEOTIDE SEQUENCE</scope>
    <source>
        <strain evidence="3">CCMP291</strain>
    </source>
</reference>
<dbReference type="EMBL" id="JWZX01001962">
    <property type="protein sequence ID" value="KOO31674.1"/>
    <property type="molecule type" value="Genomic_DNA"/>
</dbReference>
<dbReference type="Proteomes" id="UP000037460">
    <property type="component" value="Unassembled WGS sequence"/>
</dbReference>
<accession>A0A0M0JYM9</accession>
<feature type="region of interest" description="Disordered" evidence="1">
    <location>
        <begin position="1"/>
        <end position="48"/>
    </location>
</feature>
<feature type="compositionally biased region" description="Low complexity" evidence="1">
    <location>
        <begin position="353"/>
        <end position="365"/>
    </location>
</feature>
<protein>
    <submittedName>
        <fullName evidence="2">Uncharacterized protein</fullName>
    </submittedName>
</protein>
<name>A0A0M0JYM9_9EUKA</name>
<evidence type="ECO:0000256" key="1">
    <source>
        <dbReference type="SAM" id="MobiDB-lite"/>
    </source>
</evidence>
<evidence type="ECO:0000313" key="2">
    <source>
        <dbReference type="EMBL" id="KOO31674.1"/>
    </source>
</evidence>